<dbReference type="AlphaFoldDB" id="A0A3M7TWH3"/>
<reference evidence="2 3" key="1">
    <citation type="submission" date="2018-10" db="EMBL/GenBank/DDBJ databases">
        <title>Bacillus Keqinensis sp. nov., a moderately halophilic bacterium isolated from a saline-alkaline lake.</title>
        <authorList>
            <person name="Wang H."/>
        </authorList>
    </citation>
    <scope>NUCLEOTIDE SEQUENCE [LARGE SCALE GENOMIC DNA]</scope>
    <source>
        <strain evidence="2 3">KQ-3</strain>
    </source>
</reference>
<dbReference type="InterPro" id="IPR021297">
    <property type="entry name" value="YlqD"/>
</dbReference>
<dbReference type="RefSeq" id="WP_122897136.1">
    <property type="nucleotide sequence ID" value="NZ_RHIB01000001.1"/>
</dbReference>
<evidence type="ECO:0000313" key="3">
    <source>
        <dbReference type="Proteomes" id="UP000278746"/>
    </source>
</evidence>
<evidence type="ECO:0000256" key="1">
    <source>
        <dbReference type="SAM" id="Coils"/>
    </source>
</evidence>
<dbReference type="OrthoDB" id="2375961at2"/>
<keyword evidence="3" id="KW-1185">Reference proteome</keyword>
<organism evidence="2 3">
    <name type="scientific">Alteribacter keqinensis</name>
    <dbReference type="NCBI Taxonomy" id="2483800"/>
    <lineage>
        <taxon>Bacteria</taxon>
        <taxon>Bacillati</taxon>
        <taxon>Bacillota</taxon>
        <taxon>Bacilli</taxon>
        <taxon>Bacillales</taxon>
        <taxon>Bacillaceae</taxon>
        <taxon>Alteribacter</taxon>
    </lineage>
</organism>
<dbReference type="EMBL" id="RHIB01000001">
    <property type="protein sequence ID" value="RNA69619.1"/>
    <property type="molecule type" value="Genomic_DNA"/>
</dbReference>
<protein>
    <recommendedName>
        <fullName evidence="4">YlqD protein</fullName>
    </recommendedName>
</protein>
<evidence type="ECO:0008006" key="4">
    <source>
        <dbReference type="Google" id="ProtNLM"/>
    </source>
</evidence>
<dbReference type="Pfam" id="PF11068">
    <property type="entry name" value="YlqD"/>
    <property type="match status" value="1"/>
</dbReference>
<keyword evidence="1" id="KW-0175">Coiled coil</keyword>
<accession>A0A3M7TWH3</accession>
<gene>
    <name evidence="2" type="ORF">EBO34_06685</name>
</gene>
<evidence type="ECO:0000313" key="2">
    <source>
        <dbReference type="EMBL" id="RNA69619.1"/>
    </source>
</evidence>
<name>A0A3M7TWH3_9BACI</name>
<comment type="caution">
    <text evidence="2">The sequence shown here is derived from an EMBL/GenBank/DDBJ whole genome shotgun (WGS) entry which is preliminary data.</text>
</comment>
<proteinExistence type="predicted"/>
<dbReference type="Gene3D" id="6.10.140.1110">
    <property type="match status" value="1"/>
</dbReference>
<feature type="coiled-coil region" evidence="1">
    <location>
        <begin position="61"/>
        <end position="88"/>
    </location>
</feature>
<sequence length="139" mass="16508">MQILKKVVVKQILTETSKTRLKEQFLSKQYQLNKELQQLEFVLHKKLKDNKANANYQNSLKQSFQREMQRRKERIRQLEMKLSQLDELELGSEVREGSIQMIEEVEEGDNWEEIMKGTEIVVKNGMVHEIRKGGMQDDD</sequence>
<dbReference type="Proteomes" id="UP000278746">
    <property type="component" value="Unassembled WGS sequence"/>
</dbReference>